<keyword evidence="1" id="KW-0472">Membrane</keyword>
<evidence type="ECO:0000313" key="6">
    <source>
        <dbReference type="Proteomes" id="UP001242342"/>
    </source>
</evidence>
<accession>A0A2G1BQB8</accession>
<keyword evidence="4" id="KW-0808">Transferase</keyword>
<dbReference type="AlphaFoldDB" id="A0A2G1BQB8"/>
<protein>
    <submittedName>
        <fullName evidence="4">Diacylglyceryl transferase</fullName>
    </submittedName>
</protein>
<feature type="domain" description="DUF6787" evidence="2">
    <location>
        <begin position="19"/>
        <end position="96"/>
    </location>
</feature>
<dbReference type="Proteomes" id="UP000222163">
    <property type="component" value="Unassembled WGS sequence"/>
</dbReference>
<dbReference type="Proteomes" id="UP001242342">
    <property type="component" value="Unassembled WGS sequence"/>
</dbReference>
<keyword evidence="1" id="KW-1133">Transmembrane helix</keyword>
<feature type="transmembrane region" description="Helical" evidence="1">
    <location>
        <begin position="54"/>
        <end position="77"/>
    </location>
</feature>
<gene>
    <name evidence="4" type="ORF">CSC81_15325</name>
    <name evidence="3" type="ORF">Q8W23_09715</name>
</gene>
<dbReference type="RefSeq" id="WP_099216618.1">
    <property type="nucleotide sequence ID" value="NZ_JAUYVU010000007.1"/>
</dbReference>
<dbReference type="EMBL" id="JAUYVU010000007">
    <property type="protein sequence ID" value="MDP2541746.1"/>
    <property type="molecule type" value="Genomic_DNA"/>
</dbReference>
<dbReference type="EMBL" id="PDUU01000020">
    <property type="protein sequence ID" value="PHN96242.1"/>
    <property type="molecule type" value="Genomic_DNA"/>
</dbReference>
<feature type="transmembrane region" description="Helical" evidence="1">
    <location>
        <begin position="12"/>
        <end position="34"/>
    </location>
</feature>
<dbReference type="InterPro" id="IPR046714">
    <property type="entry name" value="DUF6787"/>
</dbReference>
<dbReference type="Pfam" id="PF20584">
    <property type="entry name" value="DUF6787"/>
    <property type="match status" value="1"/>
</dbReference>
<evidence type="ECO:0000313" key="3">
    <source>
        <dbReference type="EMBL" id="MDP2541746.1"/>
    </source>
</evidence>
<reference evidence="4" key="2">
    <citation type="submission" date="2017-10" db="EMBL/GenBank/DDBJ databases">
        <authorList>
            <person name="Enke T.N."/>
            <person name="Cordero O.X."/>
        </authorList>
    </citation>
    <scope>NUCLEOTIDE SEQUENCE</scope>
    <source>
        <strain evidence="4">4G03</strain>
    </source>
</reference>
<organism evidence="4 5">
    <name type="scientific">Tenacibaculum discolor</name>
    <dbReference type="NCBI Taxonomy" id="361581"/>
    <lineage>
        <taxon>Bacteria</taxon>
        <taxon>Pseudomonadati</taxon>
        <taxon>Bacteroidota</taxon>
        <taxon>Flavobacteriia</taxon>
        <taxon>Flavobacteriales</taxon>
        <taxon>Flavobacteriaceae</taxon>
        <taxon>Tenacibaculum</taxon>
    </lineage>
</organism>
<evidence type="ECO:0000313" key="4">
    <source>
        <dbReference type="EMBL" id="PHN96242.1"/>
    </source>
</evidence>
<dbReference type="GO" id="GO:0016740">
    <property type="term" value="F:transferase activity"/>
    <property type="evidence" value="ECO:0007669"/>
    <property type="project" value="UniProtKB-KW"/>
</dbReference>
<name>A0A2G1BQB8_9FLAO</name>
<keyword evidence="6" id="KW-1185">Reference proteome</keyword>
<reference evidence="4 5" key="1">
    <citation type="journal article" date="2016" name="Nat. Commun.">
        <title>Microbial interactions lead to rapid micro-scale successions on model marine particles.</title>
        <authorList>
            <person name="Datta M.S."/>
            <person name="Sliwerska E."/>
            <person name="Gore J."/>
            <person name="Polz M.F."/>
            <person name="Cordero O.X."/>
        </authorList>
    </citation>
    <scope>NUCLEOTIDE SEQUENCE [LARGE SCALE GENOMIC DNA]</scope>
    <source>
        <strain evidence="4 5">4G03</strain>
    </source>
</reference>
<reference evidence="3 6" key="3">
    <citation type="submission" date="2023-07" db="EMBL/GenBank/DDBJ databases">
        <title>Genome content predicts the carbon catabolic preferences of heterotrophic bacteria.</title>
        <authorList>
            <person name="Gralka M."/>
        </authorList>
    </citation>
    <scope>NUCLEOTIDE SEQUENCE [LARGE SCALE GENOMIC DNA]</scope>
    <source>
        <strain evidence="3 6">4G03</strain>
    </source>
</reference>
<sequence length="103" mass="12053">MEKLKQRWGIENNWALAAIFIVFAINGSFAAWVAKPITNLLGLSPQTMSPWLYYPLRVSLIFPIYQTTLPLVGWLFGQFKFFWEFEKKFLSRLGLSFLFKKAN</sequence>
<keyword evidence="1" id="KW-0812">Transmembrane</keyword>
<proteinExistence type="predicted"/>
<evidence type="ECO:0000256" key="1">
    <source>
        <dbReference type="SAM" id="Phobius"/>
    </source>
</evidence>
<evidence type="ECO:0000259" key="2">
    <source>
        <dbReference type="Pfam" id="PF20584"/>
    </source>
</evidence>
<comment type="caution">
    <text evidence="4">The sequence shown here is derived from an EMBL/GenBank/DDBJ whole genome shotgun (WGS) entry which is preliminary data.</text>
</comment>
<evidence type="ECO:0000313" key="5">
    <source>
        <dbReference type="Proteomes" id="UP000222163"/>
    </source>
</evidence>